<dbReference type="InterPro" id="IPR057851">
    <property type="entry name" value="ATXR3_GYF"/>
</dbReference>
<dbReference type="PANTHER" id="PTHR46655:SF5">
    <property type="entry name" value="HISTONE-LYSINE N-METHYLTRANSFERASE ATXR3"/>
    <property type="match status" value="1"/>
</dbReference>
<sequence>MGQQQIELPTCLMILRLSPQRQHSHKLRSPARVEQLLEDQARHHDHRDCTLNLVEGSHLDQTRKDVHDETSCKQNSPNSCKSDEDKTFKESRVFQLQNLEKSCSPTIDLKESPHLEPQPPPDELLSMEEDMDICDTPPHVPVVTDLSSGKCFYLDYRGVENGPAKLCDIKFLVDEGVLMSDHFIKHLDSDRWLTVENAVSPLAAQSFPSIVSDTITQHVLLQHQMQRVLRKFTKFRCTKMA</sequence>
<evidence type="ECO:0000256" key="1">
    <source>
        <dbReference type="SAM" id="MobiDB-lite"/>
    </source>
</evidence>
<accession>A0A9D4XL32</accession>
<dbReference type="AlphaFoldDB" id="A0A9D4XL32"/>
<proteinExistence type="predicted"/>
<keyword evidence="4" id="KW-1185">Reference proteome</keyword>
<reference evidence="3 4" key="1">
    <citation type="journal article" date="2022" name="Nat. Genet.">
        <title>Improved pea reference genome and pan-genome highlight genomic features and evolutionary characteristics.</title>
        <authorList>
            <person name="Yang T."/>
            <person name="Liu R."/>
            <person name="Luo Y."/>
            <person name="Hu S."/>
            <person name="Wang D."/>
            <person name="Wang C."/>
            <person name="Pandey M.K."/>
            <person name="Ge S."/>
            <person name="Xu Q."/>
            <person name="Li N."/>
            <person name="Li G."/>
            <person name="Huang Y."/>
            <person name="Saxena R.K."/>
            <person name="Ji Y."/>
            <person name="Li M."/>
            <person name="Yan X."/>
            <person name="He Y."/>
            <person name="Liu Y."/>
            <person name="Wang X."/>
            <person name="Xiang C."/>
            <person name="Varshney R.K."/>
            <person name="Ding H."/>
            <person name="Gao S."/>
            <person name="Zong X."/>
        </authorList>
    </citation>
    <scope>NUCLEOTIDE SEQUENCE [LARGE SCALE GENOMIC DNA]</scope>
    <source>
        <strain evidence="3 4">cv. Zhongwan 6</strain>
    </source>
</reference>
<feature type="compositionally biased region" description="Basic and acidic residues" evidence="1">
    <location>
        <begin position="60"/>
        <end position="71"/>
    </location>
</feature>
<dbReference type="Proteomes" id="UP001058974">
    <property type="component" value="Chromosome 4"/>
</dbReference>
<evidence type="ECO:0000259" key="2">
    <source>
        <dbReference type="Pfam" id="PF25531"/>
    </source>
</evidence>
<feature type="region of interest" description="Disordered" evidence="1">
    <location>
        <begin position="60"/>
        <end position="84"/>
    </location>
</feature>
<name>A0A9D4XL32_PEA</name>
<dbReference type="Gramene" id="Psat04G0541700-T1">
    <property type="protein sequence ID" value="KAI5421954.1"/>
    <property type="gene ID" value="KIW84_045417"/>
</dbReference>
<gene>
    <name evidence="3" type="ORF">KIW84_045417</name>
</gene>
<organism evidence="3 4">
    <name type="scientific">Pisum sativum</name>
    <name type="common">Garden pea</name>
    <name type="synonym">Lathyrus oleraceus</name>
    <dbReference type="NCBI Taxonomy" id="3888"/>
    <lineage>
        <taxon>Eukaryota</taxon>
        <taxon>Viridiplantae</taxon>
        <taxon>Streptophyta</taxon>
        <taxon>Embryophyta</taxon>
        <taxon>Tracheophyta</taxon>
        <taxon>Spermatophyta</taxon>
        <taxon>Magnoliopsida</taxon>
        <taxon>eudicotyledons</taxon>
        <taxon>Gunneridae</taxon>
        <taxon>Pentapetalae</taxon>
        <taxon>rosids</taxon>
        <taxon>fabids</taxon>
        <taxon>Fabales</taxon>
        <taxon>Fabaceae</taxon>
        <taxon>Papilionoideae</taxon>
        <taxon>50 kb inversion clade</taxon>
        <taxon>NPAAA clade</taxon>
        <taxon>Hologalegina</taxon>
        <taxon>IRL clade</taxon>
        <taxon>Fabeae</taxon>
        <taxon>Lathyrus</taxon>
    </lineage>
</organism>
<dbReference type="Pfam" id="PF25531">
    <property type="entry name" value="GYF_ATXR3"/>
    <property type="match status" value="1"/>
</dbReference>
<feature type="domain" description="ATXR3 GYF" evidence="2">
    <location>
        <begin position="149"/>
        <end position="196"/>
    </location>
</feature>
<comment type="caution">
    <text evidence="3">The sequence shown here is derived from an EMBL/GenBank/DDBJ whole genome shotgun (WGS) entry which is preliminary data.</text>
</comment>
<dbReference type="EMBL" id="JAMSHJ010000004">
    <property type="protein sequence ID" value="KAI5421954.1"/>
    <property type="molecule type" value="Genomic_DNA"/>
</dbReference>
<dbReference type="PANTHER" id="PTHR46655">
    <property type="entry name" value="HISTONE-LYSINE N-METHYLTRANSFERASE ATXR3"/>
    <property type="match status" value="1"/>
</dbReference>
<evidence type="ECO:0000313" key="3">
    <source>
        <dbReference type="EMBL" id="KAI5421954.1"/>
    </source>
</evidence>
<protein>
    <recommendedName>
        <fullName evidence="2">ATXR3 GYF domain-containing protein</fullName>
    </recommendedName>
</protein>
<evidence type="ECO:0000313" key="4">
    <source>
        <dbReference type="Proteomes" id="UP001058974"/>
    </source>
</evidence>